<dbReference type="SUPFAM" id="SSF51445">
    <property type="entry name" value="(Trans)glycosidases"/>
    <property type="match status" value="1"/>
</dbReference>
<keyword evidence="10" id="KW-1185">Reference proteome</keyword>
<evidence type="ECO:0000256" key="1">
    <source>
        <dbReference type="ARBA" id="ARBA00001231"/>
    </source>
</evidence>
<feature type="domain" description="Beta-hexosaminidase eukaryotic type N-terminal" evidence="8">
    <location>
        <begin position="34"/>
        <end position="161"/>
    </location>
</feature>
<dbReference type="GO" id="GO:0004563">
    <property type="term" value="F:beta-N-acetylhexosaminidase activity"/>
    <property type="evidence" value="ECO:0007669"/>
    <property type="project" value="UniProtKB-EC"/>
</dbReference>
<name>A0A2G8K2A8_STIJA</name>
<evidence type="ECO:0000313" key="10">
    <source>
        <dbReference type="Proteomes" id="UP000230750"/>
    </source>
</evidence>
<dbReference type="PRINTS" id="PR00738">
    <property type="entry name" value="GLHYDRLASE20"/>
</dbReference>
<evidence type="ECO:0000256" key="2">
    <source>
        <dbReference type="ARBA" id="ARBA00006285"/>
    </source>
</evidence>
<organism evidence="9 10">
    <name type="scientific">Stichopus japonicus</name>
    <name type="common">Sea cucumber</name>
    <dbReference type="NCBI Taxonomy" id="307972"/>
    <lineage>
        <taxon>Eukaryota</taxon>
        <taxon>Metazoa</taxon>
        <taxon>Echinodermata</taxon>
        <taxon>Eleutherozoa</taxon>
        <taxon>Echinozoa</taxon>
        <taxon>Holothuroidea</taxon>
        <taxon>Aspidochirotacea</taxon>
        <taxon>Aspidochirotida</taxon>
        <taxon>Stichopodidae</taxon>
        <taxon>Apostichopus</taxon>
    </lineage>
</organism>
<dbReference type="Pfam" id="PF00728">
    <property type="entry name" value="Glyco_hydro_20"/>
    <property type="match status" value="1"/>
</dbReference>
<evidence type="ECO:0000256" key="6">
    <source>
        <dbReference type="ARBA" id="ARBA00023295"/>
    </source>
</evidence>
<dbReference type="GO" id="GO:0016020">
    <property type="term" value="C:membrane"/>
    <property type="evidence" value="ECO:0007669"/>
    <property type="project" value="TreeGrafter"/>
</dbReference>
<dbReference type="InterPro" id="IPR029019">
    <property type="entry name" value="HEX_eukaryotic_N"/>
</dbReference>
<dbReference type="OrthoDB" id="428480at2759"/>
<gene>
    <name evidence="9" type="ORF">BSL78_21022</name>
</gene>
<proteinExistence type="inferred from homology"/>
<dbReference type="AlphaFoldDB" id="A0A2G8K2A8"/>
<dbReference type="GO" id="GO:0005764">
    <property type="term" value="C:lysosome"/>
    <property type="evidence" value="ECO:0007669"/>
    <property type="project" value="TreeGrafter"/>
</dbReference>
<dbReference type="Pfam" id="PF14845">
    <property type="entry name" value="Glycohydro_20b2"/>
    <property type="match status" value="1"/>
</dbReference>
<dbReference type="STRING" id="307972.A0A2G8K2A8"/>
<dbReference type="Gene3D" id="3.20.20.80">
    <property type="entry name" value="Glycosidases"/>
    <property type="match status" value="1"/>
</dbReference>
<dbReference type="GO" id="GO:0030203">
    <property type="term" value="P:glycosaminoglycan metabolic process"/>
    <property type="evidence" value="ECO:0007669"/>
    <property type="project" value="TreeGrafter"/>
</dbReference>
<dbReference type="PANTHER" id="PTHR22600">
    <property type="entry name" value="BETA-HEXOSAMINIDASE"/>
    <property type="match status" value="1"/>
</dbReference>
<feature type="domain" description="Glycoside hydrolase family 20 catalytic" evidence="7">
    <location>
        <begin position="183"/>
        <end position="282"/>
    </location>
</feature>
<dbReference type="PANTHER" id="PTHR22600:SF21">
    <property type="entry name" value="BETA-HEXOSAMINIDASE A"/>
    <property type="match status" value="1"/>
</dbReference>
<dbReference type="InterPro" id="IPR025705">
    <property type="entry name" value="Beta_hexosaminidase_sua/sub"/>
</dbReference>
<evidence type="ECO:0000256" key="5">
    <source>
        <dbReference type="ARBA" id="ARBA00023180"/>
    </source>
</evidence>
<dbReference type="InterPro" id="IPR017853">
    <property type="entry name" value="GH"/>
</dbReference>
<evidence type="ECO:0000256" key="3">
    <source>
        <dbReference type="ARBA" id="ARBA00012663"/>
    </source>
</evidence>
<keyword evidence="4" id="KW-0378">Hydrolase</keyword>
<comment type="catalytic activity">
    <reaction evidence="1">
        <text>Hydrolysis of terminal non-reducing N-acetyl-D-hexosamine residues in N-acetyl-beta-D-hexosaminides.</text>
        <dbReference type="EC" id="3.2.1.52"/>
    </reaction>
</comment>
<dbReference type="InterPro" id="IPR015883">
    <property type="entry name" value="Glyco_hydro_20_cat"/>
</dbReference>
<dbReference type="Gene3D" id="3.30.379.10">
    <property type="entry name" value="Chitobiase/beta-hexosaminidase domain 2-like"/>
    <property type="match status" value="1"/>
</dbReference>
<evidence type="ECO:0000313" key="9">
    <source>
        <dbReference type="EMBL" id="PIK42113.1"/>
    </source>
</evidence>
<dbReference type="SUPFAM" id="SSF55545">
    <property type="entry name" value="beta-N-acetylhexosaminidase-like domain"/>
    <property type="match status" value="1"/>
</dbReference>
<dbReference type="EMBL" id="MRZV01000960">
    <property type="protein sequence ID" value="PIK42113.1"/>
    <property type="molecule type" value="Genomic_DNA"/>
</dbReference>
<keyword evidence="5" id="KW-0325">Glycoprotein</keyword>
<sequence length="288" mass="32162">MADEHPEFVSQNLTGLTLCMYGLSSGSSVSNGSPWPMPMSFTQTDEVVVMSGAEEFRFIAAGDTCNILEAAFKRYRNIIFYGTPESSNWQKKSTKNDHLGKLLASSTLQNVAVTIKKCEDNEYPSLESDESYSLAVGDANSSIIADTIWGGLSGLETFSQLTYYNNDGMLVINKTTIQDSPRFSHRGLLVDTSRHFIKVPILLQNLDAMAYNKLNVFHWHIVDMQAFPYESINFPSLSETGAYSPSHVYTQEDVALVIEYARLRGIRVMPEFDTPGHTFNSWGQSRTC</sequence>
<dbReference type="GO" id="GO:0005975">
    <property type="term" value="P:carbohydrate metabolic process"/>
    <property type="evidence" value="ECO:0007669"/>
    <property type="project" value="InterPro"/>
</dbReference>
<evidence type="ECO:0000259" key="8">
    <source>
        <dbReference type="Pfam" id="PF14845"/>
    </source>
</evidence>
<dbReference type="GO" id="GO:0006689">
    <property type="term" value="P:ganglioside catabolic process"/>
    <property type="evidence" value="ECO:0007669"/>
    <property type="project" value="TreeGrafter"/>
</dbReference>
<accession>A0A2G8K2A8</accession>
<comment type="caution">
    <text evidence="9">The sequence shown here is derived from an EMBL/GenBank/DDBJ whole genome shotgun (WGS) entry which is preliminary data.</text>
</comment>
<evidence type="ECO:0000259" key="7">
    <source>
        <dbReference type="Pfam" id="PF00728"/>
    </source>
</evidence>
<keyword evidence="6" id="KW-0326">Glycosidase</keyword>
<reference evidence="9 10" key="1">
    <citation type="journal article" date="2017" name="PLoS Biol.">
        <title>The sea cucumber genome provides insights into morphological evolution and visceral regeneration.</title>
        <authorList>
            <person name="Zhang X."/>
            <person name="Sun L."/>
            <person name="Yuan J."/>
            <person name="Sun Y."/>
            <person name="Gao Y."/>
            <person name="Zhang L."/>
            <person name="Li S."/>
            <person name="Dai H."/>
            <person name="Hamel J.F."/>
            <person name="Liu C."/>
            <person name="Yu Y."/>
            <person name="Liu S."/>
            <person name="Lin W."/>
            <person name="Guo K."/>
            <person name="Jin S."/>
            <person name="Xu P."/>
            <person name="Storey K.B."/>
            <person name="Huan P."/>
            <person name="Zhang T."/>
            <person name="Zhou Y."/>
            <person name="Zhang J."/>
            <person name="Lin C."/>
            <person name="Li X."/>
            <person name="Xing L."/>
            <person name="Huo D."/>
            <person name="Sun M."/>
            <person name="Wang L."/>
            <person name="Mercier A."/>
            <person name="Li F."/>
            <person name="Yang H."/>
            <person name="Xiang J."/>
        </authorList>
    </citation>
    <scope>NUCLEOTIDE SEQUENCE [LARGE SCALE GENOMIC DNA]</scope>
    <source>
        <strain evidence="9">Shaxun</strain>
        <tissue evidence="9">Muscle</tissue>
    </source>
</reference>
<dbReference type="Proteomes" id="UP000230750">
    <property type="component" value="Unassembled WGS sequence"/>
</dbReference>
<evidence type="ECO:0000256" key="4">
    <source>
        <dbReference type="ARBA" id="ARBA00022801"/>
    </source>
</evidence>
<protein>
    <recommendedName>
        <fullName evidence="3">beta-N-acetylhexosaminidase</fullName>
        <ecNumber evidence="3">3.2.1.52</ecNumber>
    </recommendedName>
</protein>
<comment type="similarity">
    <text evidence="2">Belongs to the glycosyl hydrolase 20 family.</text>
</comment>
<dbReference type="EC" id="3.2.1.52" evidence="3"/>
<dbReference type="InterPro" id="IPR029018">
    <property type="entry name" value="Hex-like_dom2"/>
</dbReference>